<dbReference type="STRING" id="227321.Q5AZX2"/>
<dbReference type="HOGENOM" id="CLU_110291_1_1_1"/>
<dbReference type="RefSeq" id="XP_663762.1">
    <property type="nucleotide sequence ID" value="XM_658670.1"/>
</dbReference>
<keyword evidence="3 5" id="KW-1133">Transmembrane helix</keyword>
<evidence type="ECO:0000256" key="5">
    <source>
        <dbReference type="SAM" id="Phobius"/>
    </source>
</evidence>
<keyword evidence="7" id="KW-1185">Reference proteome</keyword>
<dbReference type="GeneID" id="2870754"/>
<dbReference type="GO" id="GO:0016020">
    <property type="term" value="C:membrane"/>
    <property type="evidence" value="ECO:0007669"/>
    <property type="project" value="UniProtKB-SubCell"/>
</dbReference>
<feature type="transmembrane region" description="Helical" evidence="5">
    <location>
        <begin position="140"/>
        <end position="159"/>
    </location>
</feature>
<keyword evidence="4 5" id="KW-0472">Membrane</keyword>
<evidence type="ECO:0000256" key="4">
    <source>
        <dbReference type="ARBA" id="ARBA00023136"/>
    </source>
</evidence>
<dbReference type="GO" id="GO:0005783">
    <property type="term" value="C:endoplasmic reticulum"/>
    <property type="evidence" value="ECO:0000318"/>
    <property type="project" value="GO_Central"/>
</dbReference>
<dbReference type="KEGG" id="ani:ANIA_06158"/>
<dbReference type="eggNOG" id="ENOG502S4E5">
    <property type="taxonomic scope" value="Eukaryota"/>
</dbReference>
<dbReference type="FunFam" id="1.20.120.550:FF:000006">
    <property type="entry name" value="Microsomal glutathione S-transferase 3"/>
    <property type="match status" value="1"/>
</dbReference>
<feature type="transmembrane region" description="Helical" evidence="5">
    <location>
        <begin position="107"/>
        <end position="128"/>
    </location>
</feature>
<dbReference type="InParanoid" id="Q5AZX2"/>
<dbReference type="EMBL" id="BN001301">
    <property type="protein sequence ID" value="CBF70068.1"/>
    <property type="molecule type" value="Genomic_DNA"/>
</dbReference>
<dbReference type="OrthoDB" id="410651at2759"/>
<gene>
    <name evidence="6" type="ORF">ANIA_06158</name>
</gene>
<organism evidence="6 7">
    <name type="scientific">Emericella nidulans (strain FGSC A4 / ATCC 38163 / CBS 112.46 / NRRL 194 / M139)</name>
    <name type="common">Aspergillus nidulans</name>
    <dbReference type="NCBI Taxonomy" id="227321"/>
    <lineage>
        <taxon>Eukaryota</taxon>
        <taxon>Fungi</taxon>
        <taxon>Dikarya</taxon>
        <taxon>Ascomycota</taxon>
        <taxon>Pezizomycotina</taxon>
        <taxon>Eurotiomycetes</taxon>
        <taxon>Eurotiomycetidae</taxon>
        <taxon>Eurotiales</taxon>
        <taxon>Aspergillaceae</taxon>
        <taxon>Aspergillus</taxon>
        <taxon>Aspergillus subgen. Nidulantes</taxon>
    </lineage>
</organism>
<dbReference type="GO" id="GO:0005635">
    <property type="term" value="C:nuclear envelope"/>
    <property type="evidence" value="ECO:0000318"/>
    <property type="project" value="GO_Central"/>
</dbReference>
<dbReference type="AlphaFoldDB" id="Q5AZX2"/>
<evidence type="ECO:0000313" key="6">
    <source>
        <dbReference type="EMBL" id="CBF70068.1"/>
    </source>
</evidence>
<sequence>MVEISIPANYGYAIAVSLGAIPVLGFIHGVLVGSFRKAAGVPYPHAYASIEQCKANIVFQERVLNDVCEQPKAYKFNCAQRAHGNFLENAPQTMLSILVAGVKYPEAAAGLGAAWVVLRTLYMLGYIYSDKPNGTGRYNGSLYLLAQAGLWGLSAFGVAKDLM</sequence>
<feature type="transmembrane region" description="Helical" evidence="5">
    <location>
        <begin position="12"/>
        <end position="35"/>
    </location>
</feature>
<evidence type="ECO:0000313" key="7">
    <source>
        <dbReference type="Proteomes" id="UP000000560"/>
    </source>
</evidence>
<dbReference type="OMA" id="ACQHLGW"/>
<dbReference type="Proteomes" id="UP000000560">
    <property type="component" value="Chromosome I"/>
</dbReference>
<dbReference type="InterPro" id="IPR001129">
    <property type="entry name" value="Membr-assoc_MAPEG"/>
</dbReference>
<evidence type="ECO:0000256" key="2">
    <source>
        <dbReference type="ARBA" id="ARBA00022692"/>
    </source>
</evidence>
<name>Q5AZX2_EMENI</name>
<evidence type="ECO:0000256" key="3">
    <source>
        <dbReference type="ARBA" id="ARBA00022989"/>
    </source>
</evidence>
<protein>
    <submittedName>
        <fullName evidence="6">Glutathione S-transferase, putative (AFU_orthologue AFUA_2G08370)</fullName>
    </submittedName>
</protein>
<dbReference type="PANTHER" id="PTHR10250">
    <property type="entry name" value="MICROSOMAL GLUTATHIONE S-TRANSFERASE"/>
    <property type="match status" value="1"/>
</dbReference>
<dbReference type="PANTHER" id="PTHR10250:SF26">
    <property type="entry name" value="GLUTATHIONE S-TRANSFERASE 3, MITOCHONDRIAL"/>
    <property type="match status" value="1"/>
</dbReference>
<dbReference type="InterPro" id="IPR050997">
    <property type="entry name" value="MAPEG"/>
</dbReference>
<keyword evidence="2 5" id="KW-0812">Transmembrane</keyword>
<evidence type="ECO:0000256" key="1">
    <source>
        <dbReference type="ARBA" id="ARBA00004141"/>
    </source>
</evidence>
<dbReference type="Gene3D" id="1.20.120.550">
    <property type="entry name" value="Membrane associated eicosanoid/glutathione metabolism-like domain"/>
    <property type="match status" value="1"/>
</dbReference>
<dbReference type="GO" id="GO:0004364">
    <property type="term" value="F:glutathione transferase activity"/>
    <property type="evidence" value="ECO:0000318"/>
    <property type="project" value="GO_Central"/>
</dbReference>
<accession>C8V297</accession>
<dbReference type="GO" id="GO:0004602">
    <property type="term" value="F:glutathione peroxidase activity"/>
    <property type="evidence" value="ECO:0000318"/>
    <property type="project" value="GO_Central"/>
</dbReference>
<proteinExistence type="predicted"/>
<dbReference type="SUPFAM" id="SSF161084">
    <property type="entry name" value="MAPEG domain-like"/>
    <property type="match status" value="1"/>
</dbReference>
<reference evidence="7" key="1">
    <citation type="journal article" date="2005" name="Nature">
        <title>Sequencing of Aspergillus nidulans and comparative analysis with A. fumigatus and A. oryzae.</title>
        <authorList>
            <person name="Galagan J.E."/>
            <person name="Calvo S.E."/>
            <person name="Cuomo C."/>
            <person name="Ma L.J."/>
            <person name="Wortman J.R."/>
            <person name="Batzoglou S."/>
            <person name="Lee S.I."/>
            <person name="Basturkmen M."/>
            <person name="Spevak C.C."/>
            <person name="Clutterbuck J."/>
            <person name="Kapitonov V."/>
            <person name="Jurka J."/>
            <person name="Scazzocchio C."/>
            <person name="Farman M."/>
            <person name="Butler J."/>
            <person name="Purcell S."/>
            <person name="Harris S."/>
            <person name="Braus G.H."/>
            <person name="Draht O."/>
            <person name="Busch S."/>
            <person name="D'Enfert C."/>
            <person name="Bouchier C."/>
            <person name="Goldman G.H."/>
            <person name="Bell-Pedersen D."/>
            <person name="Griffiths-Jones S."/>
            <person name="Doonan J.H."/>
            <person name="Yu J."/>
            <person name="Vienken K."/>
            <person name="Pain A."/>
            <person name="Freitag M."/>
            <person name="Selker E.U."/>
            <person name="Archer D.B."/>
            <person name="Penalva M.A."/>
            <person name="Oakley B.R."/>
            <person name="Momany M."/>
            <person name="Tanaka T."/>
            <person name="Kumagai T."/>
            <person name="Asai K."/>
            <person name="Machida M."/>
            <person name="Nierman W.C."/>
            <person name="Denning D.W."/>
            <person name="Caddick M."/>
            <person name="Hynes M."/>
            <person name="Paoletti M."/>
            <person name="Fischer R."/>
            <person name="Miller B."/>
            <person name="Dyer P."/>
            <person name="Sachs M.S."/>
            <person name="Osmani S.A."/>
            <person name="Birren B.W."/>
        </authorList>
    </citation>
    <scope>NUCLEOTIDE SEQUENCE [LARGE SCALE GENOMIC DNA]</scope>
    <source>
        <strain evidence="7">FGSC A4 / ATCC 38163 / CBS 112.46 / NRRL 194 / M139</strain>
    </source>
</reference>
<accession>Q5AZX2</accession>
<comment type="subcellular location">
    <subcellularLocation>
        <location evidence="1">Membrane</location>
        <topology evidence="1">Multi-pass membrane protein</topology>
    </subcellularLocation>
</comment>
<dbReference type="InterPro" id="IPR023352">
    <property type="entry name" value="MAPEG-like_dom_sf"/>
</dbReference>
<reference evidence="7" key="2">
    <citation type="journal article" date="2009" name="Fungal Genet. Biol.">
        <title>The 2008 update of the Aspergillus nidulans genome annotation: a community effort.</title>
        <authorList>
            <person name="Wortman J.R."/>
            <person name="Gilsenan J.M."/>
            <person name="Joardar V."/>
            <person name="Deegan J."/>
            <person name="Clutterbuck J."/>
            <person name="Andersen M.R."/>
            <person name="Archer D."/>
            <person name="Bencina M."/>
            <person name="Braus G."/>
            <person name="Coutinho P."/>
            <person name="von Dohren H."/>
            <person name="Doonan J."/>
            <person name="Driessen A.J."/>
            <person name="Durek P."/>
            <person name="Espeso E."/>
            <person name="Fekete E."/>
            <person name="Flipphi M."/>
            <person name="Estrada C.G."/>
            <person name="Geysens S."/>
            <person name="Goldman G."/>
            <person name="de Groot P.W."/>
            <person name="Hansen K."/>
            <person name="Harris S.D."/>
            <person name="Heinekamp T."/>
            <person name="Helmstaedt K."/>
            <person name="Henrissat B."/>
            <person name="Hofmann G."/>
            <person name="Homan T."/>
            <person name="Horio T."/>
            <person name="Horiuchi H."/>
            <person name="James S."/>
            <person name="Jones M."/>
            <person name="Karaffa L."/>
            <person name="Karanyi Z."/>
            <person name="Kato M."/>
            <person name="Keller N."/>
            <person name="Kelly D.E."/>
            <person name="Kiel J.A."/>
            <person name="Kim J.M."/>
            <person name="van der Klei I.J."/>
            <person name="Klis F.M."/>
            <person name="Kovalchuk A."/>
            <person name="Krasevec N."/>
            <person name="Kubicek C.P."/>
            <person name="Liu B."/>
            <person name="Maccabe A."/>
            <person name="Meyer V."/>
            <person name="Mirabito P."/>
            <person name="Miskei M."/>
            <person name="Mos M."/>
            <person name="Mullins J."/>
            <person name="Nelson D.R."/>
            <person name="Nielsen J."/>
            <person name="Oakley B.R."/>
            <person name="Osmani S.A."/>
            <person name="Pakula T."/>
            <person name="Paszewski A."/>
            <person name="Paulsen I."/>
            <person name="Pilsyk S."/>
            <person name="Pocsi I."/>
            <person name="Punt P.J."/>
            <person name="Ram A.F."/>
            <person name="Ren Q."/>
            <person name="Robellet X."/>
            <person name="Robson G."/>
            <person name="Seiboth B."/>
            <person name="van Solingen P."/>
            <person name="Specht T."/>
            <person name="Sun J."/>
            <person name="Taheri-Talesh N."/>
            <person name="Takeshita N."/>
            <person name="Ussery D."/>
            <person name="vanKuyk P.A."/>
            <person name="Visser H."/>
            <person name="van de Vondervoort P.J."/>
            <person name="de Vries R.P."/>
            <person name="Walton J."/>
            <person name="Xiang X."/>
            <person name="Xiong Y."/>
            <person name="Zeng A.P."/>
            <person name="Brandt B.W."/>
            <person name="Cornell M.J."/>
            <person name="van den Hondel C.A."/>
            <person name="Visser J."/>
            <person name="Oliver S.G."/>
            <person name="Turner G."/>
        </authorList>
    </citation>
    <scope>GENOME REANNOTATION</scope>
    <source>
        <strain evidence="7">FGSC A4 / ATCC 38163 / CBS 112.46 / NRRL 194 / M139</strain>
    </source>
</reference>
<dbReference type="Pfam" id="PF01124">
    <property type="entry name" value="MAPEG"/>
    <property type="match status" value="1"/>
</dbReference>